<evidence type="ECO:0000313" key="5">
    <source>
        <dbReference type="EMBL" id="KAJ4842419.1"/>
    </source>
</evidence>
<dbReference type="EMBL" id="JAKUCV010002493">
    <property type="protein sequence ID" value="KAJ4842419.1"/>
    <property type="molecule type" value="Genomic_DNA"/>
</dbReference>
<evidence type="ECO:0000256" key="3">
    <source>
        <dbReference type="SAM" id="MobiDB-lite"/>
    </source>
</evidence>
<evidence type="ECO:0000256" key="2">
    <source>
        <dbReference type="PROSITE-ProRule" id="PRU00035"/>
    </source>
</evidence>
<feature type="compositionally biased region" description="Basic and acidic residues" evidence="3">
    <location>
        <begin position="40"/>
        <end position="58"/>
    </location>
</feature>
<feature type="compositionally biased region" description="Low complexity" evidence="3">
    <location>
        <begin position="322"/>
        <end position="333"/>
    </location>
</feature>
<feature type="compositionally biased region" description="Basic and acidic residues" evidence="3">
    <location>
        <begin position="334"/>
        <end position="352"/>
    </location>
</feature>
<proteinExistence type="predicted"/>
<dbReference type="SUPFAM" id="SSF47370">
    <property type="entry name" value="Bromodomain"/>
    <property type="match status" value="1"/>
</dbReference>
<feature type="compositionally biased region" description="Acidic residues" evidence="3">
    <location>
        <begin position="116"/>
        <end position="126"/>
    </location>
</feature>
<feature type="compositionally biased region" description="Polar residues" evidence="3">
    <location>
        <begin position="461"/>
        <end position="470"/>
    </location>
</feature>
<dbReference type="InterPro" id="IPR036427">
    <property type="entry name" value="Bromodomain-like_sf"/>
</dbReference>
<dbReference type="PANTHER" id="PTHR37888">
    <property type="entry name" value="DNA-BINDING BROMODOMAIN-CONTAINING PROTEIN"/>
    <property type="match status" value="1"/>
</dbReference>
<dbReference type="OrthoDB" id="1742084at2759"/>
<gene>
    <name evidence="5" type="ORF">Tsubulata_017630</name>
</gene>
<reference evidence="5" key="2">
    <citation type="journal article" date="2023" name="Plants (Basel)">
        <title>Annotation of the Turnera subulata (Passifloraceae) Draft Genome Reveals the S-Locus Evolved after the Divergence of Turneroideae from Passifloroideae in a Stepwise Manner.</title>
        <authorList>
            <person name="Henning P.M."/>
            <person name="Roalson E.H."/>
            <person name="Mir W."/>
            <person name="McCubbin A.G."/>
            <person name="Shore J.S."/>
        </authorList>
    </citation>
    <scope>NUCLEOTIDE SEQUENCE</scope>
    <source>
        <strain evidence="5">F60SS</strain>
    </source>
</reference>
<feature type="compositionally biased region" description="Basic and acidic residues" evidence="3">
    <location>
        <begin position="482"/>
        <end position="493"/>
    </location>
</feature>
<feature type="compositionally biased region" description="Basic and acidic residues" evidence="3">
    <location>
        <begin position="425"/>
        <end position="435"/>
    </location>
</feature>
<feature type="compositionally biased region" description="Basic and acidic residues" evidence="3">
    <location>
        <begin position="67"/>
        <end position="77"/>
    </location>
</feature>
<dbReference type="PROSITE" id="PS50014">
    <property type="entry name" value="BROMODOMAIN_2"/>
    <property type="match status" value="1"/>
</dbReference>
<dbReference type="PANTHER" id="PTHR37888:SF11">
    <property type="entry name" value="DNA-BINDING BROMODOMAIN-CONTAINING PROTEIN"/>
    <property type="match status" value="1"/>
</dbReference>
<feature type="domain" description="Bromo" evidence="4">
    <location>
        <begin position="186"/>
        <end position="257"/>
    </location>
</feature>
<accession>A0A9Q0G2M7</accession>
<dbReference type="Gene3D" id="1.20.920.10">
    <property type="entry name" value="Bromodomain-like"/>
    <property type="match status" value="1"/>
</dbReference>
<dbReference type="SMART" id="SM00297">
    <property type="entry name" value="BROMO"/>
    <property type="match status" value="1"/>
</dbReference>
<dbReference type="InterPro" id="IPR001487">
    <property type="entry name" value="Bromodomain"/>
</dbReference>
<reference evidence="5" key="1">
    <citation type="submission" date="2022-02" db="EMBL/GenBank/DDBJ databases">
        <authorList>
            <person name="Henning P.M."/>
            <person name="McCubbin A.G."/>
            <person name="Shore J.S."/>
        </authorList>
    </citation>
    <scope>NUCLEOTIDE SEQUENCE</scope>
    <source>
        <strain evidence="5">F60SS</strain>
        <tissue evidence="5">Leaves</tissue>
    </source>
</reference>
<evidence type="ECO:0000256" key="1">
    <source>
        <dbReference type="ARBA" id="ARBA00023117"/>
    </source>
</evidence>
<keyword evidence="6" id="KW-1185">Reference proteome</keyword>
<sequence>TTTTLPWLEELRKLRVAELKRELQRYDLSIVSLQLKVKRLKEETATTDKSDLERRVDENEPESLRGGGEDSDRDNRSVNESNSPDPKVESPAAGPEPEPTAPGADGVRGDVKLEDSCDSAAEEPVVEVDFAHSKEEEEAGSDEQSSASLPGGEKKREPEGDEQTPAIKIVLPVESQPLVDLLDMLRSHKLGSLFQRRLDTQENPAYVSLIRQHMDLETIRTKLEEGRYIGCQKSFFRDLLLLFTNAIVFFDKNTSESQAAVELLQLVSNEMASTLPVPDLSLKERPFFPTEPGPEPEPEPQPLAVKPKMRVVMVACRKRSSIAASQSSPLSSGADKKGEQTDKKGEETRNSTEEQPVIDVMQLDKSSDKGEENRITRKRTRGRFNPGAKISDKNTGRSSPKANKNSDAGTSSGLSGKAGSLSDNVEVKVEKDRKSRTNGSAKKKGVVNFLDRIKQGVATGDKSSPGSSKQPKMASDSSNLSEKSRSSNRKGQDSQKGSAGRRERESRNSGKRNAGRPPKRTPASPVPSTVVTAKRSREPVGAGSSGNSRKRSRR</sequence>
<organism evidence="5 6">
    <name type="scientific">Turnera subulata</name>
    <dbReference type="NCBI Taxonomy" id="218843"/>
    <lineage>
        <taxon>Eukaryota</taxon>
        <taxon>Viridiplantae</taxon>
        <taxon>Streptophyta</taxon>
        <taxon>Embryophyta</taxon>
        <taxon>Tracheophyta</taxon>
        <taxon>Spermatophyta</taxon>
        <taxon>Magnoliopsida</taxon>
        <taxon>eudicotyledons</taxon>
        <taxon>Gunneridae</taxon>
        <taxon>Pentapetalae</taxon>
        <taxon>rosids</taxon>
        <taxon>fabids</taxon>
        <taxon>Malpighiales</taxon>
        <taxon>Passifloraceae</taxon>
        <taxon>Turnera</taxon>
    </lineage>
</organism>
<protein>
    <recommendedName>
        <fullName evidence="4">Bromo domain-containing protein</fullName>
    </recommendedName>
</protein>
<name>A0A9Q0G2M7_9ROSI</name>
<feature type="compositionally biased region" description="Pro residues" evidence="3">
    <location>
        <begin position="289"/>
        <end position="301"/>
    </location>
</feature>
<feature type="compositionally biased region" description="Basic and acidic residues" evidence="3">
    <location>
        <begin position="365"/>
        <end position="375"/>
    </location>
</feature>
<evidence type="ECO:0000313" key="6">
    <source>
        <dbReference type="Proteomes" id="UP001141552"/>
    </source>
</evidence>
<evidence type="ECO:0000259" key="4">
    <source>
        <dbReference type="PROSITE" id="PS50014"/>
    </source>
</evidence>
<comment type="caution">
    <text evidence="5">The sequence shown here is derived from an EMBL/GenBank/DDBJ whole genome shotgun (WGS) entry which is preliminary data.</text>
</comment>
<dbReference type="AlphaFoldDB" id="A0A9Q0G2M7"/>
<feature type="region of interest" description="Disordered" evidence="3">
    <location>
        <begin position="282"/>
        <end position="306"/>
    </location>
</feature>
<keyword evidence="1 2" id="KW-0103">Bromodomain</keyword>
<feature type="non-terminal residue" evidence="5">
    <location>
        <position position="1"/>
    </location>
</feature>
<feature type="region of interest" description="Disordered" evidence="3">
    <location>
        <begin position="322"/>
        <end position="554"/>
    </location>
</feature>
<dbReference type="Proteomes" id="UP001141552">
    <property type="component" value="Unassembled WGS sequence"/>
</dbReference>
<dbReference type="CDD" id="cd04369">
    <property type="entry name" value="Bromodomain"/>
    <property type="match status" value="1"/>
</dbReference>
<feature type="compositionally biased region" description="Polar residues" evidence="3">
    <location>
        <begin position="396"/>
        <end position="407"/>
    </location>
</feature>
<feature type="region of interest" description="Disordered" evidence="3">
    <location>
        <begin position="40"/>
        <end position="165"/>
    </location>
</feature>
<dbReference type="Pfam" id="PF00439">
    <property type="entry name" value="Bromodomain"/>
    <property type="match status" value="1"/>
</dbReference>
<feature type="compositionally biased region" description="Low complexity" evidence="3">
    <location>
        <begin position="408"/>
        <end position="422"/>
    </location>
</feature>
<feature type="compositionally biased region" description="Basic residues" evidence="3">
    <location>
        <begin position="509"/>
        <end position="519"/>
    </location>
</feature>